<keyword evidence="5" id="KW-1185">Reference proteome</keyword>
<accession>A0A5M3T5Q3</accession>
<feature type="domain" description="CBS" evidence="3">
    <location>
        <begin position="76"/>
        <end position="133"/>
    </location>
</feature>
<dbReference type="InterPro" id="IPR000644">
    <property type="entry name" value="CBS_dom"/>
</dbReference>
<feature type="domain" description="CBS" evidence="3">
    <location>
        <begin position="9"/>
        <end position="67"/>
    </location>
</feature>
<dbReference type="EMBL" id="BIMW01000083">
    <property type="protein sequence ID" value="GCE93942.1"/>
    <property type="molecule type" value="Genomic_DNA"/>
</dbReference>
<dbReference type="InterPro" id="IPR012157">
    <property type="entry name" value="UCP_CBS_CP12"/>
</dbReference>
<dbReference type="InterPro" id="IPR051257">
    <property type="entry name" value="Diverse_CBS-Domain"/>
</dbReference>
<dbReference type="CDD" id="cd04630">
    <property type="entry name" value="CBS_pair_bac"/>
    <property type="match status" value="1"/>
</dbReference>
<dbReference type="PROSITE" id="PS51371">
    <property type="entry name" value="CBS"/>
    <property type="match status" value="2"/>
</dbReference>
<evidence type="ECO:0000256" key="2">
    <source>
        <dbReference type="PROSITE-ProRule" id="PRU00703"/>
    </source>
</evidence>
<comment type="caution">
    <text evidence="4">The sequence shown here is derived from an EMBL/GenBank/DDBJ whole genome shotgun (WGS) entry which is preliminary data.</text>
</comment>
<protein>
    <recommendedName>
        <fullName evidence="3">CBS domain-containing protein</fullName>
    </recommendedName>
</protein>
<evidence type="ECO:0000313" key="4">
    <source>
        <dbReference type="EMBL" id="GCE93942.1"/>
    </source>
</evidence>
<sequence length="205" mass="22810">MMLKAKDIMTTDVVTIRGSATVAEAVKQMNDLCLRALIVQRRHEQDAYGIVTETDVIYKVTAYGKDPKKMRVYEIMTKPCISINPDLGVEYVARLFAQTGIRRAPVIQEELLGIVSITDILSKGDFVEKPKSIVLADRIEQAIEEARATCAAKGATSPECAAAWDIVEELQAEAAHQRSERIEKTAFEVYCEENPEAAEARVYDN</sequence>
<reference evidence="4 5" key="1">
    <citation type="journal article" date="2019" name="J Genomics">
        <title>The Draft Genome of a Hydrogen-producing Cyanobacterium, Arthrospira platensis NIES-46.</title>
        <authorList>
            <person name="Suzuki S."/>
            <person name="Yamaguchi H."/>
            <person name="Kawachi M."/>
        </authorList>
    </citation>
    <scope>NUCLEOTIDE SEQUENCE [LARGE SCALE GENOMIC DNA]</scope>
    <source>
        <strain evidence="4 5">NIES-46</strain>
    </source>
</reference>
<dbReference type="GeneID" id="301682848"/>
<dbReference type="PANTHER" id="PTHR43080:SF2">
    <property type="entry name" value="CBS DOMAIN-CONTAINING PROTEIN"/>
    <property type="match status" value="1"/>
</dbReference>
<gene>
    <name evidence="4" type="ORF">NIES46_19940</name>
</gene>
<keyword evidence="1 2" id="KW-0129">CBS domain</keyword>
<dbReference type="Gene3D" id="3.10.580.10">
    <property type="entry name" value="CBS-domain"/>
    <property type="match status" value="1"/>
</dbReference>
<dbReference type="Pfam" id="PF00571">
    <property type="entry name" value="CBS"/>
    <property type="match status" value="2"/>
</dbReference>
<dbReference type="PANTHER" id="PTHR43080">
    <property type="entry name" value="CBS DOMAIN-CONTAINING PROTEIN CBSX3, MITOCHONDRIAL"/>
    <property type="match status" value="1"/>
</dbReference>
<dbReference type="InterPro" id="IPR046342">
    <property type="entry name" value="CBS_dom_sf"/>
</dbReference>
<dbReference type="RefSeq" id="WP_035737555.1">
    <property type="nucleotide sequence ID" value="NZ_BIMW01000083.1"/>
</dbReference>
<dbReference type="SUPFAM" id="SSF54631">
    <property type="entry name" value="CBS-domain pair"/>
    <property type="match status" value="1"/>
</dbReference>
<dbReference type="SMART" id="SM01093">
    <property type="entry name" value="CP12"/>
    <property type="match status" value="1"/>
</dbReference>
<dbReference type="Pfam" id="PF02672">
    <property type="entry name" value="CP12"/>
    <property type="match status" value="1"/>
</dbReference>
<evidence type="ECO:0000313" key="5">
    <source>
        <dbReference type="Proteomes" id="UP000326169"/>
    </source>
</evidence>
<name>A0A5M3T5Q3_LIMPL</name>
<dbReference type="SMART" id="SM00116">
    <property type="entry name" value="CBS"/>
    <property type="match status" value="2"/>
</dbReference>
<evidence type="ECO:0000259" key="3">
    <source>
        <dbReference type="PROSITE" id="PS51371"/>
    </source>
</evidence>
<dbReference type="PIRSF" id="PIRSF004697">
    <property type="entry name" value="UCP_CBS_CP12"/>
    <property type="match status" value="1"/>
</dbReference>
<proteinExistence type="predicted"/>
<dbReference type="Proteomes" id="UP000326169">
    <property type="component" value="Unassembled WGS sequence"/>
</dbReference>
<dbReference type="InterPro" id="IPR003823">
    <property type="entry name" value="CP12_dom"/>
</dbReference>
<organism evidence="4 5">
    <name type="scientific">Limnospira platensis NIES-46</name>
    <dbReference type="NCBI Taxonomy" id="1236695"/>
    <lineage>
        <taxon>Bacteria</taxon>
        <taxon>Bacillati</taxon>
        <taxon>Cyanobacteriota</taxon>
        <taxon>Cyanophyceae</taxon>
        <taxon>Oscillatoriophycideae</taxon>
        <taxon>Oscillatoriales</taxon>
        <taxon>Sirenicapillariaceae</taxon>
        <taxon>Limnospira</taxon>
    </lineage>
</organism>
<evidence type="ECO:0000256" key="1">
    <source>
        <dbReference type="ARBA" id="ARBA00023122"/>
    </source>
</evidence>